<dbReference type="Pfam" id="PF21189">
    <property type="entry name" value="PHA02142"/>
    <property type="match status" value="1"/>
</dbReference>
<reference evidence="2 3" key="1">
    <citation type="submission" date="2018-04" db="EMBL/GenBank/DDBJ databases">
        <title>Complete genome sequences of new Aeromonas and Pseudomonas phages promising in phage therapy dedicated to aquaculture.</title>
        <authorList>
            <person name="Kolsut J."/>
            <person name="Wojcik E."/>
            <person name="Wojtasik A."/>
            <person name="Dastych J."/>
        </authorList>
    </citation>
    <scope>NUCLEOTIDE SEQUENCE [LARGE SCALE GENOMIC DNA]</scope>
</reference>
<proteinExistence type="predicted"/>
<evidence type="ECO:0000313" key="3">
    <source>
        <dbReference type="Proteomes" id="UP000246321"/>
    </source>
</evidence>
<dbReference type="Proteomes" id="UP000246321">
    <property type="component" value="Segment"/>
</dbReference>
<sequence length="366" mass="41770">MIINNERQLASIRKIADLQPIPGADAIECATIDGWEVVVKKGEFAVGDDCVYFEIDSMLPMDNPAFKFLESRARMYEGKMRARVKTIKLRGQLSQGIALPVNAFTIGELLGVYEMDQSLDQILGIIKYEPAQDGSGCNPAGTFPVFIPKTDEERCQNIFSKYSARYKDVVFQKSLKLDGSSITMAWVTDPDLFLELGTEDEPYAHDYDDAQFILASRNQVLRYNPESKWWMGVENYQIIEQLKKMGKSVAIQGELMGPGIQKNRENFDKYRIFAFRAWFIEEQRFATDEEFHDLCRALGMEMVPQLGRCKPFEQFETVKEMLADADIPSINHKIAEGVVYKSVDLVNGQMIHFKAINNKFLLKCED</sequence>
<dbReference type="NCBIfam" id="TIGR02306">
    <property type="entry name" value="RNA_lig_DRB0094"/>
    <property type="match status" value="1"/>
</dbReference>
<dbReference type="Pfam" id="PF09414">
    <property type="entry name" value="RNA_ligase"/>
    <property type="match status" value="1"/>
</dbReference>
<dbReference type="KEGG" id="vg:65113275"/>
<dbReference type="InterPro" id="IPR021122">
    <property type="entry name" value="RNA_ligase_dom_REL/Rnl2"/>
</dbReference>
<accession>A0A2S1PEC3</accession>
<dbReference type="InterPro" id="IPR012646">
    <property type="entry name" value="RNA_ligase_DRB0094"/>
</dbReference>
<dbReference type="Gene3D" id="3.30.470.30">
    <property type="entry name" value="DNA ligase/mRNA capping enzyme"/>
    <property type="match status" value="1"/>
</dbReference>
<dbReference type="GO" id="GO:0016874">
    <property type="term" value="F:ligase activity"/>
    <property type="evidence" value="ECO:0007669"/>
    <property type="project" value="UniProtKB-KW"/>
</dbReference>
<protein>
    <submittedName>
        <fullName evidence="2">Putative RNA ligase</fullName>
    </submittedName>
</protein>
<organism evidence="2 3">
    <name type="scientific">Aeromonas phage 50AhydR13PP</name>
    <dbReference type="NCBI Taxonomy" id="2163978"/>
    <lineage>
        <taxon>Viruses</taxon>
        <taxon>Duplodnaviria</taxon>
        <taxon>Heunggongvirae</taxon>
        <taxon>Uroviricota</taxon>
        <taxon>Caudoviricetes</taxon>
        <taxon>Pantevenvirales</taxon>
        <taxon>Straboviridae</taxon>
        <taxon>Tulanevirus</taxon>
        <taxon>Tulanevirus 50ahydr13pp</taxon>
    </lineage>
</organism>
<dbReference type="RefSeq" id="YP_010095639.1">
    <property type="nucleotide sequence ID" value="NC_055746.1"/>
</dbReference>
<evidence type="ECO:0000313" key="2">
    <source>
        <dbReference type="EMBL" id="AWH14903.1"/>
    </source>
</evidence>
<name>A0A2S1PEC3_9CAUD</name>
<keyword evidence="3" id="KW-1185">Reference proteome</keyword>
<keyword evidence="2" id="KW-0436">Ligase</keyword>
<feature type="domain" description="RNA ligase" evidence="1">
    <location>
        <begin position="175"/>
        <end position="346"/>
    </location>
</feature>
<dbReference type="GeneID" id="65113275"/>
<evidence type="ECO:0000259" key="1">
    <source>
        <dbReference type="Pfam" id="PF09414"/>
    </source>
</evidence>
<dbReference type="EMBL" id="MH179476">
    <property type="protein sequence ID" value="AWH14903.1"/>
    <property type="molecule type" value="Genomic_DNA"/>
</dbReference>
<dbReference type="SUPFAM" id="SSF56091">
    <property type="entry name" value="DNA ligase/mRNA capping enzyme, catalytic domain"/>
    <property type="match status" value="1"/>
</dbReference>